<sequence>MNMQYQRHSGNLKNNFPKYVADLKRGIGRASLLGLCLAISMIVEPLINRDRSLTFAQTDQSVTQLNNILAQAVFGDDQLTRYASAVNAIENKRLEIFRTAKNNSNWSTVANLAESQQTKVCDISQPPEFLQDLCNQLRSFTEKEIHRRGFTNKEFNQITREQRQNPYLRGLIQAKQMELRKSK</sequence>
<name>A0ABX1LVE5_9CYAN</name>
<evidence type="ECO:0000259" key="1">
    <source>
        <dbReference type="Pfam" id="PF13767"/>
    </source>
</evidence>
<dbReference type="Proteomes" id="UP000738376">
    <property type="component" value="Unassembled WGS sequence"/>
</dbReference>
<keyword evidence="3" id="KW-1185">Reference proteome</keyword>
<comment type="caution">
    <text evidence="2">The sequence shown here is derived from an EMBL/GenBank/DDBJ whole genome shotgun (WGS) entry which is preliminary data.</text>
</comment>
<dbReference type="InterPro" id="IPR025433">
    <property type="entry name" value="DUF4168"/>
</dbReference>
<feature type="domain" description="DUF4168" evidence="1">
    <location>
        <begin position="76"/>
        <end position="169"/>
    </location>
</feature>
<accession>A0ABX1LVE5</accession>
<gene>
    <name evidence="2" type="ORF">HC246_12235</name>
</gene>
<protein>
    <submittedName>
        <fullName evidence="2">DUF4168 domain-containing protein</fullName>
    </submittedName>
</protein>
<proteinExistence type="predicted"/>
<evidence type="ECO:0000313" key="3">
    <source>
        <dbReference type="Proteomes" id="UP000738376"/>
    </source>
</evidence>
<organism evidence="2 3">
    <name type="scientific">Pseudanabaena yagii GIHE-NHR1</name>
    <dbReference type="NCBI Taxonomy" id="2722753"/>
    <lineage>
        <taxon>Bacteria</taxon>
        <taxon>Bacillati</taxon>
        <taxon>Cyanobacteriota</taxon>
        <taxon>Cyanophyceae</taxon>
        <taxon>Pseudanabaenales</taxon>
        <taxon>Pseudanabaenaceae</taxon>
        <taxon>Pseudanabaena</taxon>
        <taxon>Pseudanabaena yagii</taxon>
    </lineage>
</organism>
<evidence type="ECO:0000313" key="2">
    <source>
        <dbReference type="EMBL" id="NMF58769.1"/>
    </source>
</evidence>
<reference evidence="2 3" key="1">
    <citation type="submission" date="2020-03" db="EMBL/GenBank/DDBJ databases">
        <title>Draft Genome Sequence of 2-Methylisoborneol Producing Pseudanabaena yagii Strain GIHE-NHR1 Isolated from North Han River in South Korea.</title>
        <authorList>
            <person name="Jeong J."/>
        </authorList>
    </citation>
    <scope>NUCLEOTIDE SEQUENCE [LARGE SCALE GENOMIC DNA]</scope>
    <source>
        <strain evidence="2 3">GIHE-NHR1</strain>
    </source>
</reference>
<dbReference type="Pfam" id="PF13767">
    <property type="entry name" value="DUF4168"/>
    <property type="match status" value="1"/>
</dbReference>
<dbReference type="EMBL" id="JAAVJL010000001">
    <property type="protein sequence ID" value="NMF58769.1"/>
    <property type="molecule type" value="Genomic_DNA"/>
</dbReference>
<dbReference type="RefSeq" id="WP_169363624.1">
    <property type="nucleotide sequence ID" value="NZ_JAAVJL010000001.1"/>
</dbReference>